<feature type="compositionally biased region" description="Polar residues" evidence="7">
    <location>
        <begin position="3192"/>
        <end position="3207"/>
    </location>
</feature>
<gene>
    <name evidence="12" type="primary">LOC101849868</name>
</gene>
<proteinExistence type="predicted"/>
<feature type="compositionally biased region" description="Basic and acidic residues" evidence="7">
    <location>
        <begin position="2213"/>
        <end position="2224"/>
    </location>
</feature>
<feature type="region of interest" description="Disordered" evidence="7">
    <location>
        <begin position="2783"/>
        <end position="2872"/>
    </location>
</feature>
<feature type="compositionally biased region" description="Polar residues" evidence="7">
    <location>
        <begin position="1614"/>
        <end position="1661"/>
    </location>
</feature>
<dbReference type="Gene3D" id="3.40.50.300">
    <property type="entry name" value="P-loop containing nucleotide triphosphate hydrolases"/>
    <property type="match status" value="1"/>
</dbReference>
<evidence type="ECO:0000313" key="11">
    <source>
        <dbReference type="Proteomes" id="UP000694888"/>
    </source>
</evidence>
<feature type="compositionally biased region" description="Basic and acidic residues" evidence="7">
    <location>
        <begin position="2579"/>
        <end position="2591"/>
    </location>
</feature>
<feature type="region of interest" description="Disordered" evidence="7">
    <location>
        <begin position="3694"/>
        <end position="3756"/>
    </location>
</feature>
<feature type="compositionally biased region" description="Basic and acidic residues" evidence="7">
    <location>
        <begin position="3713"/>
        <end position="3736"/>
    </location>
</feature>
<feature type="compositionally biased region" description="Polar residues" evidence="7">
    <location>
        <begin position="2681"/>
        <end position="2697"/>
    </location>
</feature>
<feature type="compositionally biased region" description="Basic and acidic residues" evidence="7">
    <location>
        <begin position="1261"/>
        <end position="1279"/>
    </location>
</feature>
<feature type="region of interest" description="Disordered" evidence="7">
    <location>
        <begin position="2151"/>
        <end position="2266"/>
    </location>
</feature>
<name>A0ABM1VYZ3_APLCA</name>
<feature type="domain" description="HYDIN/VesB/CFA65-like Ig-like" evidence="9">
    <location>
        <begin position="804"/>
        <end position="893"/>
    </location>
</feature>
<comment type="subcellular location">
    <subcellularLocation>
        <location evidence="1">Cell projection</location>
        <location evidence="1">Cilium</location>
    </subcellularLocation>
    <subcellularLocation>
        <location evidence="2">Cytoplasm</location>
    </subcellularLocation>
</comment>
<feature type="domain" description="HYDIN/VesB/CFA65-like Ig-like" evidence="9">
    <location>
        <begin position="202"/>
        <end position="294"/>
    </location>
</feature>
<dbReference type="Pfam" id="PF22544">
    <property type="entry name" value="HYDIN_VesB_CFA65-like_Ig"/>
    <property type="match status" value="5"/>
</dbReference>
<dbReference type="PANTHER" id="PTHR23053:SF0">
    <property type="entry name" value="HYDROCEPHALUS-INDUCING PROTEIN HOMOLOG"/>
    <property type="match status" value="1"/>
</dbReference>
<feature type="compositionally biased region" description="Basic and acidic residues" evidence="7">
    <location>
        <begin position="1716"/>
        <end position="1725"/>
    </location>
</feature>
<feature type="compositionally biased region" description="Basic residues" evidence="7">
    <location>
        <begin position="2176"/>
        <end position="2185"/>
    </location>
</feature>
<feature type="domain" description="HYDIN/VesB/CFA65-like Ig-like" evidence="9">
    <location>
        <begin position="4865"/>
        <end position="4966"/>
    </location>
</feature>
<feature type="compositionally biased region" description="Basic and acidic residues" evidence="7">
    <location>
        <begin position="2819"/>
        <end position="2845"/>
    </location>
</feature>
<reference evidence="12" key="1">
    <citation type="submission" date="2025-08" db="UniProtKB">
        <authorList>
            <consortium name="RefSeq"/>
        </authorList>
    </citation>
    <scope>IDENTIFICATION</scope>
</reference>
<evidence type="ECO:0000259" key="10">
    <source>
        <dbReference type="Pfam" id="PF24291"/>
    </source>
</evidence>
<feature type="compositionally biased region" description="Acidic residues" evidence="7">
    <location>
        <begin position="2851"/>
        <end position="2861"/>
    </location>
</feature>
<feature type="compositionally biased region" description="Basic and acidic residues" evidence="7">
    <location>
        <begin position="1287"/>
        <end position="1306"/>
    </location>
</feature>
<feature type="region of interest" description="Disordered" evidence="7">
    <location>
        <begin position="1601"/>
        <end position="1728"/>
    </location>
</feature>
<feature type="region of interest" description="Disordered" evidence="7">
    <location>
        <begin position="3051"/>
        <end position="3207"/>
    </location>
</feature>
<dbReference type="Gene3D" id="2.60.40.10">
    <property type="entry name" value="Immunoglobulins"/>
    <property type="match status" value="25"/>
</dbReference>
<feature type="region of interest" description="Disordered" evidence="7">
    <location>
        <begin position="2441"/>
        <end position="2482"/>
    </location>
</feature>
<dbReference type="GeneID" id="101849868"/>
<accession>A0ABM1VYZ3</accession>
<dbReference type="SUPFAM" id="SSF52540">
    <property type="entry name" value="P-loop containing nucleoside triphosphate hydrolases"/>
    <property type="match status" value="1"/>
</dbReference>
<feature type="domain" description="CFAP65 tenth Ig-like" evidence="10">
    <location>
        <begin position="1952"/>
        <end position="2021"/>
    </location>
</feature>
<dbReference type="Pfam" id="PF17213">
    <property type="entry name" value="Hydin_ADK"/>
    <property type="match status" value="1"/>
</dbReference>
<dbReference type="InterPro" id="IPR056305">
    <property type="entry name" value="Ig_CFAP65_10th"/>
</dbReference>
<evidence type="ECO:0000256" key="3">
    <source>
        <dbReference type="ARBA" id="ARBA00022490"/>
    </source>
</evidence>
<dbReference type="RefSeq" id="XP_035827636.1">
    <property type="nucleotide sequence ID" value="XM_035971743.1"/>
</dbReference>
<feature type="compositionally biased region" description="Basic and acidic residues" evidence="7">
    <location>
        <begin position="2934"/>
        <end position="2946"/>
    </location>
</feature>
<dbReference type="InterPro" id="IPR027417">
    <property type="entry name" value="P-loop_NTPase"/>
</dbReference>
<feature type="compositionally biased region" description="Polar residues" evidence="7">
    <location>
        <begin position="2461"/>
        <end position="2476"/>
    </location>
</feature>
<keyword evidence="6" id="KW-0175">Coiled coil</keyword>
<dbReference type="InterPro" id="IPR053879">
    <property type="entry name" value="HYDIN_VesB_CFA65-like_Ig"/>
</dbReference>
<feature type="region of interest" description="Disordered" evidence="7">
    <location>
        <begin position="1232"/>
        <end position="1353"/>
    </location>
</feature>
<feature type="region of interest" description="Disordered" evidence="7">
    <location>
        <begin position="4296"/>
        <end position="4317"/>
    </location>
</feature>
<feature type="compositionally biased region" description="Basic and acidic residues" evidence="7">
    <location>
        <begin position="1316"/>
        <end position="1338"/>
    </location>
</feature>
<feature type="coiled-coil region" evidence="6">
    <location>
        <begin position="2101"/>
        <end position="2138"/>
    </location>
</feature>
<feature type="domain" description="HYDIN/VesB/CFA65-like Ig-like" evidence="9">
    <location>
        <begin position="5086"/>
        <end position="5184"/>
    </location>
</feature>
<feature type="compositionally biased region" description="Low complexity" evidence="7">
    <location>
        <begin position="2240"/>
        <end position="2266"/>
    </location>
</feature>
<evidence type="ECO:0000256" key="4">
    <source>
        <dbReference type="ARBA" id="ARBA00023069"/>
    </source>
</evidence>
<feature type="region of interest" description="Disordered" evidence="7">
    <location>
        <begin position="2891"/>
        <end position="3003"/>
    </location>
</feature>
<keyword evidence="5" id="KW-0966">Cell projection</keyword>
<evidence type="ECO:0000259" key="9">
    <source>
        <dbReference type="Pfam" id="PF22544"/>
    </source>
</evidence>
<feature type="compositionally biased region" description="Polar residues" evidence="7">
    <location>
        <begin position="2978"/>
        <end position="2990"/>
    </location>
</feature>
<keyword evidence="3" id="KW-0963">Cytoplasm</keyword>
<protein>
    <submittedName>
        <fullName evidence="12">Hydrocephalus-inducing protein</fullName>
    </submittedName>
</protein>
<feature type="compositionally biased region" description="Basic and acidic residues" evidence="7">
    <location>
        <begin position="2800"/>
        <end position="2811"/>
    </location>
</feature>
<evidence type="ECO:0000259" key="8">
    <source>
        <dbReference type="Pfam" id="PF17213"/>
    </source>
</evidence>
<evidence type="ECO:0000256" key="7">
    <source>
        <dbReference type="SAM" id="MobiDB-lite"/>
    </source>
</evidence>
<evidence type="ECO:0000256" key="5">
    <source>
        <dbReference type="ARBA" id="ARBA00023273"/>
    </source>
</evidence>
<keyword evidence="4" id="KW-0969">Cilium</keyword>
<dbReference type="InterPro" id="IPR013783">
    <property type="entry name" value="Ig-like_fold"/>
</dbReference>
<feature type="region of interest" description="Disordered" evidence="7">
    <location>
        <begin position="2579"/>
        <end position="2601"/>
    </location>
</feature>
<sequence length="5682" mass="632328">MPLGPFGEVVGTTGTLEALGPDAQNYKTKVIAPRNPKLVKQNEPDHHKMTPSKFLFDMSLSTEQKLANTHIMKVPRKTELLDMGDTSLQKFSKVNIDEPMFQPFPSEIYFQNFNPFEVYEVPLTLRNNDKVPRLVKVTQEDSPYFKVISPNDVGHKVGPGLPTTFRVQFMPDEKKDYQHELICITEREKFVVPVRAIGARGILDFPDEIRFPTCPVKYPNTKTLLVRNIGSREAKFSLKADESFSVTPDIGTLGVNDSIQVTVEFKPLRAGDHNGELLLTYDTGEEVSIALYGASQDANVRLDKNSIRIENTYISMANQRTVVITNRSDFIAHFRWTRFATQDDEDQQRLLQVIELDREENSDTDRFIDECVADPTLRDKLSILSRTFQNRKRAVENDPLLFDDDVMSIEPVEGDIWPNSSFEINVVFKPREATSYTRTAYCDITGRESRLPLRIRGDGEGPKVDFSFNHLDLGNIFIGSKHTYEIVIANKGDIDAIYSVVPNTSIFGPCFAFNPAEGIVMPGGHQAIQVAFNSPYLGDFEEVFCFQVDGQPQQCKIQFTGRVVGPTFNFDVAKLKFGTVPFGFLSSQVCHLVNTSLVPMVFHLRVPGDGMNKSVCCTHDIEKTPMEQGPVPMHDPREFEIIPSEGVIPPQSEIKVTVNLVPNTVKKYEAALVVDVERVGEEIMTLPISAKSMVPVISNLTPVLNYGRCFLRHPYEHRIRLHNDTELAAKYEIVPQEVITKDNAPISYQSPQPKGIIAPHSVADVPLLIKANALEEQEVPCLVQIFGSQDLPIAVHVICVGEGPVVHVSPLDIDWGDVAVLRDNEKTVVLSNESFIPAKFTAHMLRPNAVFRVSPSEGEIPPENSMKLTVTANLDDCVRFQDKLQINFLESQARLIPLQAYGKGTTIVSDPPLGPVLDLGPNFSNRQLTKTFKLTNRGRRLQQLVWLTDGYIPLSKAKKEKLRASVPPNKNTPALDKPSPIFQLTPNRMELRPGESVDFNIEGFVNGPQSVEETIVCHAIIGRAGGKIPIISVDIKADFIEPLLNFSTKCAFFRVDKEPDDELKVEQKQLVMNNVSSLTLTVGLQLASPFSMIIGDEKVSETEVCLQPEEVYYLVIEFDPMFKDDCHIRTVDEVLYITYKEHPHIDYVALRGEVYFPNLEFEKSVVDFGCILNDTEVTRYINITNNSPMEVRYHWSFLVGDVPSSVRKMPRPKKAFVKEMIEEECVITEVLEEEEATAEDENAKEAEVGNAYGDGTDNEEEREKVQEETMEVSVERAMEVVDGNENLEEKRTDDVGDDNRKDDGGSRPESPLDVDAPEKGQLDQEEKSDGENEKEQQERMSLGSRLSLREDEEEALRSNRVLMALLEEDEEIAPAIGVEEVFDILPLYGCLQPGDTEQVTFTFYGHADIWGEVKAICEVEGGPTYELKMTGEASLVEYEFNTKEIDYGKQMYDHVASSTITLINTGKVGFEFSGIGMDPALQKRPLPGQPVMVPHSGYIEPFAEQKIEVKFLPGVPENFHKSFQIQVAHFEPDSISLYGEGVFPRVSLDLPRLEDEEGVYAGLVKEAKENLARSFKKQQQLAALKADEGEIEEELMKLVSVEDGDGDGDGTREAGSNAQAYNSRKNSKASAGTVLMNSGSGPSRQSLKSLTFTPQEPSSSGIPIPLLEGAEGEAGDPGDASQAVARENAVQEEGEPYAEGQGGGDTGTVQTPKVNHLPEHEREPSELETQMEVERLAVRDFALERQNDSCRSFIRASVDDKGDNLLQPVPSNLTVLTAESFGASKPKPLLPDYLLDFGFVVLGTVRTHVVRATNTGWFPASFKLERQNIHVSGFHVELDRVRNLPGAPDNETLDFVVSFDPRGANLHLGAVEVVVPINIVNGPMLMMRLRAHVTMPDMEVSDDVLEFAEVKCGECKVITVQLHNHQMVKCEWDSTPTDDNKNIDKHVPMHLRRKIRQAKKKPRIFEVLPPTGVLMPGQRVNVQVKFMPTEEKFYENRIPIRIAQSSQRIVLLCHGQGLEPRLEFERTLVAFGPILPHSQGDDQEVVVRNPCSFPIEFYSLEFDSGYLEEEKVLRLMRGYDEYNTLLLPPRPVNEKLPNELLDFYDEQLKKLEEEEKVKQEAEAAAEAERREREEKEKEECLLAIFPCSALLNQSSPTSPDTPPPPAPAPPEEEKEKKKKEKGKKSVGKDTSKDKSGKEKAQKKTDEMEAFEAENVKPDKEKEAELLAGDDATEDTKGGETTPAPAILTTAPSRTATPNDPAAATAAATAPVVGELSAEHTIDEIAKKEDLLEEKMKESIASGPGVGELEITPVSAAIARHLGIDLTPEGKAARNRRGMAVIVHGAPLSGKTSTAVSLAKHYEAALLTVDGIVCDAIANGNTPAGLRARELCSEAAKRKAEELKEMEGFEGDKKQGGLSVEAVTAHTQGAAGAAGSSLASNKKTSTIVDQKGKDKPAGGKNTVVNSSLEGATGSQVPSSPPPLTAPIARRLSISASVAGEEGFLSCVLPEDLLVEILAERLQLNDCHRGVVFDGLETLFSQTLFTTANAILKALNNRRFIYFCTLKLDFNILKEQEKKAQEERELDEKKREEEEIQWLEDMDEDEYDALPEDVKTKVDQKRLVIKKERIKREQEEKAERERIERELREEEERRKEEEAKSRKPRKGKTPAVPDPKEKDKKTQTAVKTGQGSDRTQKSQGGARGHEGEKGPGSDRPESHATEKSDGQTEDSKKKKEKGKKDSKKDACDSLPLEEARDPAKEAEMLLMQRFRTFEAGQKDIQDLLEFWDRSTLQPRRPSTPSERSDEDQKDHPASGKKGKGKEKQDKEKLKEQERLRMEKELAEKAAKEAALAEGEDGDTVDAEEEKKEEVGVPNILIDCSDKTFTPHQKIMEAETLPTVEEEVNMSKNSLQESWPKKSRKKFSEDIKPKLNFNFNKDSKDDVDSKVKSVSDSIKLNKQSKIDPVKESVQNPPPKVKVLAQDTQKNKSSAQTLQKEKMSVLDPDQEEEKRILQEMEDIYAAGQNEEEAGDQGNPYANMTFAEMMLVAGKLPSKEDVLDGLGLGPQGPPLPPPASFGVIPFPIKRRPPQMSEMGGRYVFVASSPDDPNIGQDDKAKEADAEDESATTPDKGKDDQPTPTKGKGAKAAAEKGRTSTESKTDRKRSAERKKQPRRNSAQITSPPPGHATPVSDGDNLSRPTTGAASRSSSRLGVQSAILEERAPAKPLTIFRWTVAAGGEVTLKLRFTSDDLGQFDQTLNFEIVGTRRRYQMFCRGVCAFPTISKEPRIVFPSRKKNRRGDEIVHKKYILMTETFEFGPLLVGKSREKYREGKYPENMETFTVLNTSPLEADISFCFLHDSKAETYLLEPPTMLLKPGESDKLTVWAYPKGPGHYEDAVVCCVRENPEPIVFKLCCDGFRPELEVDKKQLHFDRVLLHRKDTKTIYLRNSTQLPVAWKLSGLENLGDDFTVAADSGIVEPLSEYPLQAYFRAMKAVQTTKKMIRIEIADADNIMGVVHTEAIQVIAEAYDVALDMSFPKGTDGGLDFGTIKVNEETKQTCTLKNKGKYEISFNFLLENVDPKNPDVTSLFAVVPNSGKLSPLDRPTQVQVIFKSSREVVVKDVPILKCQVIEPNLGEQGEMIASIPVKVSVKAVFSKFNISPTNDINFGSLLVNSKKTRTFMIENKGEFDFKYTISKKEKESNAQQNFRPNRPSVVEKNVNENKRNVKTVKGDKNSKSRDDSSSAPSIKPKKADSVSQHTDIMKPTVANENNNMARPQDAGSGQSKLTLGMFTIFPAFGMILPNGNQVITVDCVGENQGKEIQDISIDITERDPTTFKGGVPYRLVAEACIPTINVDDVGSIFEEHRVCKNLSVWQHMNCGNLDVNGVFGEEEKKFVFNNVIVGRKAKARFKISNTNKVPCDVVFTLKPVQVKGAPKTQDVFDLDPPRMQIANHSFMYATVTFTPPSMQTYSAVFEAAIEGVTPNQARGKSLVFEVSGEGNLPRITIAKPTVRNKRGQPLLLFKRILLGRTESLPFVLLNEGTLPSKVDIDLLDPDSAFMLKPTKATRDAIGDINYDDKETRRKPHTASVIVNPTERATFEVVYKPCAAQRSQANLKVTVTDNQYEDSVVQMVGEGYEDDITLDNIGSVFVPIDPEKEIGSMADDDVEDGEEEFPSEIDLRKAAEDDNEMPAAKPNLMQFGDCYINETRTLNLTMTNHSKTDCVRFKWPDHPQLKFSPQMGHLHGSCTKDVAVTFNSDSPKTFAECPIQCKVSKIVFDKPIDQICDWDDKIQVVKWVDIPPSPVQTADSPASGSEAEERKSHSVEDMVEILNSASKSNIPTTPRTHRPAKKKMIETEPEPQYTEVAESTRTVELLISAISDFTQCTCKVESVHFKDTLMFQTRVYSVLLQNEGQVALDYNWQVLMDSFTPMMQRSVTFMSEGERPESRVDVVETSYIPFLVEPQFGTIPAGKSASCVVKFAPLDSNDYEGRLICSIPFMSKEEQGPVIGLKGRSLMPYCHFELEDSDYLSSARRNPELRGPGGAPPGSTLDPNTRVIEFNVCGTGVRCYKEFGIVNPTNEPFVFEWMCEDESDPKRPSCFQCIHPEGQVKSGRKFKSMSLSISKPKVIQKTLKQNILANKNQETFYTYYYIHIYVSIIHAGREAVETIYINSNEETPFNFSFVEDSCHSEGYASHIRVQPMHGQIPPKSSVPVDLFFSPTSEKEVNFNLRCVIPRKVAPITLNVKAEGYAMNSILQCEDSTGNRVELSDRGLNQINFGEVEVNENAIRHLFILNSGKFNFDYTWEFSDNSIGKDAITVSPDKGGVMCGETQQISLMFCPSKRMSVRGCEAALKVANGPTYHISILGLGVTPGLHFSFQTFNFGNCFIHKTGLDLPTKQAVLRMTNKDKKEISVDCLYEGSSVLTYKFEACVVAPNDTVEVPFTFCPRQPIKYHETVVFEINGLSKQKVEFYGTGSEMKIEVADPKQKSVNLGARVVGDTVKKYIPIVNNSPAPITFNLALTPTEPALQHKEVLAISPKDQITLDARGGTTKVEVWFRPKARIPQFTEEVLLECAGMSQPLFVVKGSCLGMEISLDSDSLSFGTVYQRSSSSRKLVMSNTGDMNTKFRWDVKRFKPDFSISPEEGYITPGMDVTFDVEFHPQNISGDVRYDKLKCLLDGGPHKPVTLTLTGSCTGIPPVKEVQNFQAVVRQSDTKQLMIPNKSNQLWNLKPIIDGEHWTGPITFMVEPQQTKGYELTYKPLTMTSENKKHMGSIFFPLPDGSGLLFNLTGSSDPPKATSKIQRDVPCKTGYTELLTVTNWLKKPQRFRVRTESLRPDKLDPGTSVKGHEYVDVPASSKKDYKLSFYAYREGQTMLKVTFVNEQTGEYQFYEVTFRATKPGVISAIQLSTPVRQSVPHTVTVENPLSYQVNFSISCSVPEVLIPNQLAVPANSQGHFSFEYQPLKVGEVQGRLELNCSDLGLYTYDLTLTATPGAPEKAIYFRTGLGSSNMQLAKFLNFAKQRTDYVCKIDNSDFHVDKSVAAAPGSTGGTEVALEVVFEPSKLGEQRAMLSVTSQLGGEYVFPLFGTSTAPKPQGPFIVKAGSTTPIMFRNVFSSTTPFTFQVDNPLFHLTKQGESIRAHKDHRIVVGFDGNDSGSKAAVMGKLIVSCARSAGGNSNVQWVFYLKGVTP</sequence>
<keyword evidence="11" id="KW-1185">Reference proteome</keyword>
<feature type="compositionally biased region" description="Basic and acidic residues" evidence="7">
    <location>
        <begin position="2630"/>
        <end position="2659"/>
    </location>
</feature>
<feature type="compositionally biased region" description="Polar residues" evidence="7">
    <location>
        <begin position="2788"/>
        <end position="2799"/>
    </location>
</feature>
<feature type="compositionally biased region" description="Basic and acidic residues" evidence="7">
    <location>
        <begin position="3143"/>
        <end position="3159"/>
    </location>
</feature>
<evidence type="ECO:0000256" key="1">
    <source>
        <dbReference type="ARBA" id="ARBA00004138"/>
    </source>
</evidence>
<dbReference type="Proteomes" id="UP000694888">
    <property type="component" value="Unplaced"/>
</dbReference>
<dbReference type="InterPro" id="IPR033768">
    <property type="entry name" value="Hydin_ADK"/>
</dbReference>
<feature type="compositionally biased region" description="Pro residues" evidence="7">
    <location>
        <begin position="2159"/>
        <end position="2169"/>
    </location>
</feature>
<evidence type="ECO:0000313" key="12">
    <source>
        <dbReference type="RefSeq" id="XP_035827636.1"/>
    </source>
</evidence>
<evidence type="ECO:0000256" key="6">
    <source>
        <dbReference type="SAM" id="Coils"/>
    </source>
</evidence>
<dbReference type="PANTHER" id="PTHR23053">
    <property type="entry name" value="DLEC1 DELETED IN LUNG AND ESOPHAGEAL CANCER 1"/>
    <property type="match status" value="1"/>
</dbReference>
<organism evidence="11 12">
    <name type="scientific">Aplysia californica</name>
    <name type="common">California sea hare</name>
    <dbReference type="NCBI Taxonomy" id="6500"/>
    <lineage>
        <taxon>Eukaryota</taxon>
        <taxon>Metazoa</taxon>
        <taxon>Spiralia</taxon>
        <taxon>Lophotrochozoa</taxon>
        <taxon>Mollusca</taxon>
        <taxon>Gastropoda</taxon>
        <taxon>Heterobranchia</taxon>
        <taxon>Euthyneura</taxon>
        <taxon>Tectipleura</taxon>
        <taxon>Aplysiida</taxon>
        <taxon>Aplysioidea</taxon>
        <taxon>Aplysiidae</taxon>
        <taxon>Aplysia</taxon>
    </lineage>
</organism>
<dbReference type="Pfam" id="PF24291">
    <property type="entry name" value="Ig_CFAP65"/>
    <property type="match status" value="1"/>
</dbReference>
<feature type="domain" description="Hydin adenylate kinase-like" evidence="8">
    <location>
        <begin position="2339"/>
        <end position="2534"/>
    </location>
</feature>
<feature type="compositionally biased region" description="Basic and acidic residues" evidence="7">
    <location>
        <begin position="2186"/>
        <end position="2206"/>
    </location>
</feature>
<feature type="compositionally biased region" description="Acidic residues" evidence="7">
    <location>
        <begin position="2592"/>
        <end position="2601"/>
    </location>
</feature>
<dbReference type="InterPro" id="IPR033305">
    <property type="entry name" value="Hydin-like"/>
</dbReference>
<evidence type="ECO:0000256" key="2">
    <source>
        <dbReference type="ARBA" id="ARBA00004496"/>
    </source>
</evidence>
<feature type="compositionally biased region" description="Basic and acidic residues" evidence="7">
    <location>
        <begin position="2701"/>
        <end position="2757"/>
    </location>
</feature>
<feature type="domain" description="HYDIN/VesB/CFA65-like Ig-like" evidence="9">
    <location>
        <begin position="462"/>
        <end position="561"/>
    </location>
</feature>
<feature type="region of interest" description="Disordered" evidence="7">
    <location>
        <begin position="2630"/>
        <end position="2757"/>
    </location>
</feature>